<evidence type="ECO:0000256" key="3">
    <source>
        <dbReference type="ARBA" id="ARBA00022618"/>
    </source>
</evidence>
<evidence type="ECO:0000256" key="10">
    <source>
        <dbReference type="HAMAP-Rule" id="MF_00321"/>
    </source>
</evidence>
<dbReference type="EMBL" id="FQZP01000019">
    <property type="protein sequence ID" value="SHJ01452.1"/>
    <property type="molecule type" value="Genomic_DNA"/>
</dbReference>
<dbReference type="GO" id="GO:0005829">
    <property type="term" value="C:cytosol"/>
    <property type="evidence" value="ECO:0007669"/>
    <property type="project" value="TreeGrafter"/>
</dbReference>
<dbReference type="InterPro" id="IPR027417">
    <property type="entry name" value="P-loop_NTPase"/>
</dbReference>
<dbReference type="CDD" id="cd01876">
    <property type="entry name" value="YihA_EngB"/>
    <property type="match status" value="1"/>
</dbReference>
<dbReference type="OrthoDB" id="9804921at2"/>
<evidence type="ECO:0000256" key="6">
    <source>
        <dbReference type="ARBA" id="ARBA00022842"/>
    </source>
</evidence>
<evidence type="ECO:0000256" key="2">
    <source>
        <dbReference type="ARBA" id="ARBA00009638"/>
    </source>
</evidence>
<dbReference type="Pfam" id="PF01926">
    <property type="entry name" value="MMR_HSR1"/>
    <property type="match status" value="1"/>
</dbReference>
<dbReference type="Gene3D" id="3.40.50.300">
    <property type="entry name" value="P-loop containing nucleotide triphosphate hydrolases"/>
    <property type="match status" value="1"/>
</dbReference>
<sequence length="203" mass="22604">MVIKKAEHIISAVGPAQYPDTGLPEIALAGRSNVGKSSLINALVNRNGLARVGSTPGKTRVINFYNINDVLMLVDLPGYGYAKVSAKERQSWSELVETYLTGRKQLKAIVLLVDIRHQPTADDQTMIRFIRESGYIPIVVANKMDKIGRSQLKKQLDLIRTTLGLDESIEIIPFSAVKKTGVEALWQRIEESLPESTEHGWFF</sequence>
<keyword evidence="4" id="KW-0479">Metal-binding</keyword>
<protein>
    <recommendedName>
        <fullName evidence="10">Probable GTP-binding protein EngB</fullName>
    </recommendedName>
</protein>
<dbReference type="Proteomes" id="UP000324781">
    <property type="component" value="Unassembled WGS sequence"/>
</dbReference>
<name>A0A1M6FUU6_9FIRM</name>
<evidence type="ECO:0000256" key="5">
    <source>
        <dbReference type="ARBA" id="ARBA00022741"/>
    </source>
</evidence>
<dbReference type="InterPro" id="IPR006073">
    <property type="entry name" value="GTP-bd"/>
</dbReference>
<accession>A0A1M6FUU6</accession>
<keyword evidence="6" id="KW-0460">Magnesium</keyword>
<keyword evidence="7 10" id="KW-0342">GTP-binding</keyword>
<reference evidence="12 13" key="1">
    <citation type="submission" date="2016-11" db="EMBL/GenBank/DDBJ databases">
        <authorList>
            <person name="Varghese N."/>
            <person name="Submissions S."/>
        </authorList>
    </citation>
    <scope>NUCLEOTIDE SEQUENCE [LARGE SCALE GENOMIC DNA]</scope>
    <source>
        <strain evidence="12 13">DSM 19027</strain>
    </source>
</reference>
<dbReference type="HAMAP" id="MF_00321">
    <property type="entry name" value="GTPase_EngB"/>
    <property type="match status" value="1"/>
</dbReference>
<dbReference type="PANTHER" id="PTHR11649">
    <property type="entry name" value="MSS1/TRME-RELATED GTP-BINDING PROTEIN"/>
    <property type="match status" value="1"/>
</dbReference>
<comment type="function">
    <text evidence="10">Necessary for normal cell division and for the maintenance of normal septation.</text>
</comment>
<dbReference type="RefSeq" id="WP_149678590.1">
    <property type="nucleotide sequence ID" value="NZ_FQZP01000019.1"/>
</dbReference>
<evidence type="ECO:0000256" key="8">
    <source>
        <dbReference type="ARBA" id="ARBA00023210"/>
    </source>
</evidence>
<keyword evidence="13" id="KW-1185">Reference proteome</keyword>
<dbReference type="GO" id="GO:0000917">
    <property type="term" value="P:division septum assembly"/>
    <property type="evidence" value="ECO:0007669"/>
    <property type="project" value="UniProtKB-KW"/>
</dbReference>
<evidence type="ECO:0000313" key="12">
    <source>
        <dbReference type="EMBL" id="SHJ01452.1"/>
    </source>
</evidence>
<dbReference type="NCBIfam" id="TIGR00231">
    <property type="entry name" value="small_GTP"/>
    <property type="match status" value="1"/>
</dbReference>
<dbReference type="NCBIfam" id="TIGR03598">
    <property type="entry name" value="GTPase_YsxC"/>
    <property type="match status" value="1"/>
</dbReference>
<keyword evidence="5 10" id="KW-0547">Nucleotide-binding</keyword>
<evidence type="ECO:0000259" key="11">
    <source>
        <dbReference type="PROSITE" id="PS51706"/>
    </source>
</evidence>
<dbReference type="AlphaFoldDB" id="A0A1M6FUU6"/>
<dbReference type="InterPro" id="IPR030393">
    <property type="entry name" value="G_ENGB_dom"/>
</dbReference>
<evidence type="ECO:0000313" key="13">
    <source>
        <dbReference type="Proteomes" id="UP000324781"/>
    </source>
</evidence>
<dbReference type="InterPro" id="IPR019987">
    <property type="entry name" value="GTP-bd_ribosome_bio_YsxC"/>
</dbReference>
<keyword evidence="9 10" id="KW-0131">Cell cycle</keyword>
<evidence type="ECO:0000256" key="4">
    <source>
        <dbReference type="ARBA" id="ARBA00022723"/>
    </source>
</evidence>
<feature type="domain" description="EngB-type G" evidence="11">
    <location>
        <begin position="22"/>
        <end position="195"/>
    </location>
</feature>
<dbReference type="PANTHER" id="PTHR11649:SF13">
    <property type="entry name" value="ENGB-TYPE G DOMAIN-CONTAINING PROTEIN"/>
    <property type="match status" value="1"/>
</dbReference>
<proteinExistence type="inferred from homology"/>
<keyword evidence="3 10" id="KW-0132">Cell division</keyword>
<keyword evidence="8 10" id="KW-0717">Septation</keyword>
<dbReference type="SUPFAM" id="SSF52540">
    <property type="entry name" value="P-loop containing nucleoside triphosphate hydrolases"/>
    <property type="match status" value="1"/>
</dbReference>
<dbReference type="GO" id="GO:0005525">
    <property type="term" value="F:GTP binding"/>
    <property type="evidence" value="ECO:0007669"/>
    <property type="project" value="UniProtKB-UniRule"/>
</dbReference>
<dbReference type="PROSITE" id="PS51706">
    <property type="entry name" value="G_ENGB"/>
    <property type="match status" value="1"/>
</dbReference>
<dbReference type="GO" id="GO:0046872">
    <property type="term" value="F:metal ion binding"/>
    <property type="evidence" value="ECO:0007669"/>
    <property type="project" value="UniProtKB-KW"/>
</dbReference>
<comment type="similarity">
    <text evidence="2 10">Belongs to the TRAFAC class TrmE-Era-EngA-EngB-Septin-like GTPase superfamily. EngB GTPase family.</text>
</comment>
<evidence type="ECO:0000256" key="1">
    <source>
        <dbReference type="ARBA" id="ARBA00001946"/>
    </source>
</evidence>
<evidence type="ECO:0000256" key="7">
    <source>
        <dbReference type="ARBA" id="ARBA00023134"/>
    </source>
</evidence>
<organism evidence="12 13">
    <name type="scientific">Thermoclostridium caenicola</name>
    <dbReference type="NCBI Taxonomy" id="659425"/>
    <lineage>
        <taxon>Bacteria</taxon>
        <taxon>Bacillati</taxon>
        <taxon>Bacillota</taxon>
        <taxon>Clostridia</taxon>
        <taxon>Eubacteriales</taxon>
        <taxon>Oscillospiraceae</taxon>
        <taxon>Thermoclostridium</taxon>
    </lineage>
</organism>
<dbReference type="InterPro" id="IPR005225">
    <property type="entry name" value="Small_GTP-bd"/>
</dbReference>
<gene>
    <name evidence="10" type="primary">engB</name>
    <name evidence="12" type="ORF">SAMN05444373_101938</name>
</gene>
<dbReference type="FunFam" id="3.40.50.300:FF:000098">
    <property type="entry name" value="Probable GTP-binding protein EngB"/>
    <property type="match status" value="1"/>
</dbReference>
<evidence type="ECO:0000256" key="9">
    <source>
        <dbReference type="ARBA" id="ARBA00023306"/>
    </source>
</evidence>
<comment type="cofactor">
    <cofactor evidence="1">
        <name>Mg(2+)</name>
        <dbReference type="ChEBI" id="CHEBI:18420"/>
    </cofactor>
</comment>